<comment type="caution">
    <text evidence="2">The sequence shown here is derived from an EMBL/GenBank/DDBJ whole genome shotgun (WGS) entry which is preliminary data.</text>
</comment>
<gene>
    <name evidence="2" type="ORF">GDO81_008284</name>
</gene>
<protein>
    <recommendedName>
        <fullName evidence="4">Prolactin receptor</fullName>
    </recommendedName>
</protein>
<dbReference type="EMBL" id="WNYA01000003">
    <property type="protein sequence ID" value="KAG8583115.1"/>
    <property type="molecule type" value="Genomic_DNA"/>
</dbReference>
<organism evidence="2 3">
    <name type="scientific">Engystomops pustulosus</name>
    <name type="common">Tungara frog</name>
    <name type="synonym">Physalaemus pustulosus</name>
    <dbReference type="NCBI Taxonomy" id="76066"/>
    <lineage>
        <taxon>Eukaryota</taxon>
        <taxon>Metazoa</taxon>
        <taxon>Chordata</taxon>
        <taxon>Craniata</taxon>
        <taxon>Vertebrata</taxon>
        <taxon>Euteleostomi</taxon>
        <taxon>Amphibia</taxon>
        <taxon>Batrachia</taxon>
        <taxon>Anura</taxon>
        <taxon>Neobatrachia</taxon>
        <taxon>Hyloidea</taxon>
        <taxon>Leptodactylidae</taxon>
        <taxon>Leiuperinae</taxon>
        <taxon>Engystomops</taxon>
    </lineage>
</organism>
<evidence type="ECO:0000313" key="3">
    <source>
        <dbReference type="Proteomes" id="UP000824782"/>
    </source>
</evidence>
<dbReference type="AlphaFoldDB" id="A0AAV7CDK4"/>
<accession>A0AAV7CDK4</accession>
<evidence type="ECO:0000256" key="1">
    <source>
        <dbReference type="SAM" id="MobiDB-lite"/>
    </source>
</evidence>
<dbReference type="Proteomes" id="UP000824782">
    <property type="component" value="Unassembled WGS sequence"/>
</dbReference>
<name>A0AAV7CDK4_ENGPU</name>
<feature type="region of interest" description="Disordered" evidence="1">
    <location>
        <begin position="1"/>
        <end position="20"/>
    </location>
</feature>
<evidence type="ECO:0000313" key="2">
    <source>
        <dbReference type="EMBL" id="KAG8583115.1"/>
    </source>
</evidence>
<sequence length="86" mass="9979">MDAPQSTTKDKTSPSEQYPQLLVSMGQEKKQKYVMEEKANLEPVNCHRENKKMHADIESVPLSMKKVQMTCSVLVSRQNKFWTNYT</sequence>
<reference evidence="2" key="1">
    <citation type="thesis" date="2020" institute="ProQuest LLC" country="789 East Eisenhower Parkway, Ann Arbor, MI, USA">
        <title>Comparative Genomics and Chromosome Evolution.</title>
        <authorList>
            <person name="Mudd A.B."/>
        </authorList>
    </citation>
    <scope>NUCLEOTIDE SEQUENCE</scope>
    <source>
        <strain evidence="2">237g6f4</strain>
        <tissue evidence="2">Blood</tissue>
    </source>
</reference>
<evidence type="ECO:0008006" key="4">
    <source>
        <dbReference type="Google" id="ProtNLM"/>
    </source>
</evidence>
<keyword evidence="3" id="KW-1185">Reference proteome</keyword>
<proteinExistence type="predicted"/>